<evidence type="ECO:0000313" key="4">
    <source>
        <dbReference type="Proteomes" id="UP000520592"/>
    </source>
</evidence>
<dbReference type="AlphaFoldDB" id="A0A7Y7YI62"/>
<dbReference type="Pfam" id="PF21006">
    <property type="entry name" value="NHase_beta_N"/>
    <property type="match status" value="1"/>
</dbReference>
<dbReference type="InterPro" id="IPR023808">
    <property type="entry name" value="Nitrile_Hydratase_acc_put"/>
</dbReference>
<reference evidence="3 4" key="1">
    <citation type="submission" date="2020-04" db="EMBL/GenBank/DDBJ databases">
        <title>Molecular characterization of pseudomonads from Agaricus bisporus reveal novel blotch 2 pathogens in Western Europe.</title>
        <authorList>
            <person name="Taparia T."/>
            <person name="Krijger M."/>
            <person name="Haynes E."/>
            <person name="Elpinstone J.G."/>
            <person name="Noble R."/>
            <person name="Van Der Wolf J."/>
        </authorList>
    </citation>
    <scope>NUCLEOTIDE SEQUENCE [LARGE SCALE GENOMIC DNA]</scope>
    <source>
        <strain evidence="3 4">IPO3737</strain>
    </source>
</reference>
<organism evidence="3 4">
    <name type="scientific">Pseudomonas gingeri</name>
    <dbReference type="NCBI Taxonomy" id="117681"/>
    <lineage>
        <taxon>Bacteria</taxon>
        <taxon>Pseudomonadati</taxon>
        <taxon>Pseudomonadota</taxon>
        <taxon>Gammaproteobacteria</taxon>
        <taxon>Pseudomonadales</taxon>
        <taxon>Pseudomonadaceae</taxon>
        <taxon>Pseudomonas</taxon>
    </lineage>
</organism>
<comment type="caution">
    <text evidence="3">The sequence shown here is derived from an EMBL/GenBank/DDBJ whole genome shotgun (WGS) entry which is preliminary data.</text>
</comment>
<dbReference type="InterPro" id="IPR049054">
    <property type="entry name" value="CN_hydtase_beta-like_N"/>
</dbReference>
<evidence type="ECO:0000256" key="1">
    <source>
        <dbReference type="SAM" id="MobiDB-lite"/>
    </source>
</evidence>
<dbReference type="EMBL" id="JACAQD010000047">
    <property type="protein sequence ID" value="NWC36822.1"/>
    <property type="molecule type" value="Genomic_DNA"/>
</dbReference>
<dbReference type="SUPFAM" id="SSF50090">
    <property type="entry name" value="Electron transport accessory proteins"/>
    <property type="match status" value="1"/>
</dbReference>
<dbReference type="NCBIfam" id="TIGR03889">
    <property type="entry name" value="nitrile_acc"/>
    <property type="match status" value="1"/>
</dbReference>
<feature type="domain" description="Nitrile hydratase beta subunit-like N-terminal" evidence="2">
    <location>
        <begin position="26"/>
        <end position="96"/>
    </location>
</feature>
<dbReference type="InterPro" id="IPR008990">
    <property type="entry name" value="Elect_transpt_acc-like_dom_sf"/>
</dbReference>
<gene>
    <name evidence="3" type="ORF">HX876_31160</name>
</gene>
<proteinExistence type="predicted"/>
<sequence length="100" mass="11852">MFTRFEEFAASSMLGHPDSPPRHQGKLQFDQDWQRQVFGLALALSKEGHFEWEALRQKLIASIAEWEQQPCANQPPWDYYERFFQALLDTLQEHGLPFER</sequence>
<accession>A0A7Y7YI62</accession>
<dbReference type="RefSeq" id="WP_177058179.1">
    <property type="nucleotide sequence ID" value="NZ_JACAPB010000021.1"/>
</dbReference>
<dbReference type="Proteomes" id="UP000520592">
    <property type="component" value="Unassembled WGS sequence"/>
</dbReference>
<dbReference type="InterPro" id="IPR042262">
    <property type="entry name" value="CN_hydtase_beta_C"/>
</dbReference>
<feature type="region of interest" description="Disordered" evidence="1">
    <location>
        <begin position="1"/>
        <end position="26"/>
    </location>
</feature>
<dbReference type="Gene3D" id="1.10.472.20">
    <property type="entry name" value="Nitrile hydratase, beta subunit"/>
    <property type="match status" value="1"/>
</dbReference>
<evidence type="ECO:0000313" key="3">
    <source>
        <dbReference type="EMBL" id="NWC36822.1"/>
    </source>
</evidence>
<name>A0A7Y7YI62_9PSED</name>
<evidence type="ECO:0000259" key="2">
    <source>
        <dbReference type="Pfam" id="PF21006"/>
    </source>
</evidence>
<protein>
    <submittedName>
        <fullName evidence="3">Nitrile hydratase accessory protein</fullName>
    </submittedName>
</protein>